<name>A0ABV8VF69_9NOCA</name>
<comment type="caution">
    <text evidence="2">The sequence shown here is derived from an EMBL/GenBank/DDBJ whole genome shotgun (WGS) entry which is preliminary data.</text>
</comment>
<protein>
    <submittedName>
        <fullName evidence="2">Uncharacterized protein</fullName>
    </submittedName>
</protein>
<evidence type="ECO:0000313" key="3">
    <source>
        <dbReference type="Proteomes" id="UP001595844"/>
    </source>
</evidence>
<keyword evidence="3" id="KW-1185">Reference proteome</keyword>
<dbReference type="EMBL" id="JBHSDL010000005">
    <property type="protein sequence ID" value="MFC4373370.1"/>
    <property type="molecule type" value="Genomic_DNA"/>
</dbReference>
<accession>A0ABV8VF69</accession>
<dbReference type="Proteomes" id="UP001595844">
    <property type="component" value="Unassembled WGS sequence"/>
</dbReference>
<evidence type="ECO:0000313" key="2">
    <source>
        <dbReference type="EMBL" id="MFC4373370.1"/>
    </source>
</evidence>
<feature type="compositionally biased region" description="Low complexity" evidence="1">
    <location>
        <begin position="57"/>
        <end position="66"/>
    </location>
</feature>
<sequence>MHFYQYLHGGRIVESEVPRPDLLGWAYWSEIPAPVSVDVEPEPAPVPSKPAPRKAPAKTVPKKAAS</sequence>
<dbReference type="RefSeq" id="WP_378556108.1">
    <property type="nucleotide sequence ID" value="NZ_JBHSDL010000005.1"/>
</dbReference>
<gene>
    <name evidence="2" type="ORF">ACFO5K_04600</name>
</gene>
<reference evidence="3" key="1">
    <citation type="journal article" date="2019" name="Int. J. Syst. Evol. Microbiol.">
        <title>The Global Catalogue of Microorganisms (GCM) 10K type strain sequencing project: providing services to taxonomists for standard genome sequencing and annotation.</title>
        <authorList>
            <consortium name="The Broad Institute Genomics Platform"/>
            <consortium name="The Broad Institute Genome Sequencing Center for Infectious Disease"/>
            <person name="Wu L."/>
            <person name="Ma J."/>
        </authorList>
    </citation>
    <scope>NUCLEOTIDE SEQUENCE [LARGE SCALE GENOMIC DNA]</scope>
    <source>
        <strain evidence="3">IBRC-M 10490</strain>
    </source>
</reference>
<evidence type="ECO:0000256" key="1">
    <source>
        <dbReference type="SAM" id="MobiDB-lite"/>
    </source>
</evidence>
<organism evidence="2 3">
    <name type="scientific">Nocardia halotolerans</name>
    <dbReference type="NCBI Taxonomy" id="1755878"/>
    <lineage>
        <taxon>Bacteria</taxon>
        <taxon>Bacillati</taxon>
        <taxon>Actinomycetota</taxon>
        <taxon>Actinomycetes</taxon>
        <taxon>Mycobacteriales</taxon>
        <taxon>Nocardiaceae</taxon>
        <taxon>Nocardia</taxon>
    </lineage>
</organism>
<proteinExistence type="predicted"/>
<feature type="region of interest" description="Disordered" evidence="1">
    <location>
        <begin position="38"/>
        <end position="66"/>
    </location>
</feature>